<protein>
    <submittedName>
        <fullName evidence="3">Uncharacterized protein</fullName>
    </submittedName>
</protein>
<sequence>MRLGLTDMIGLAASLIFAIPLANYAVIRLFAGEVALGVGLLVVAAAMVVLPQYFLDPGRIVRGLLAGLLPRQLRGLAGLDPADKSPSDADSIDGEQTEATPEDATAVEK</sequence>
<keyword evidence="2" id="KW-0472">Membrane</keyword>
<evidence type="ECO:0000256" key="2">
    <source>
        <dbReference type="SAM" id="Phobius"/>
    </source>
</evidence>
<dbReference type="AlphaFoldDB" id="A0A2A2FKB5"/>
<dbReference type="Proteomes" id="UP000218083">
    <property type="component" value="Unassembled WGS sequence"/>
</dbReference>
<dbReference type="RefSeq" id="WP_095635504.1">
    <property type="nucleotide sequence ID" value="NZ_NSKC01000001.1"/>
</dbReference>
<reference evidence="3 4" key="1">
    <citation type="submission" date="2017-08" db="EMBL/GenBank/DDBJ databases">
        <title>The strain WRN001 was isolated from Binhai saline alkaline soil, Tianjin, China.</title>
        <authorList>
            <person name="Liu D."/>
            <person name="Zhang G."/>
        </authorList>
    </citation>
    <scope>NUCLEOTIDE SEQUENCE [LARGE SCALE GENOMIC DNA]</scope>
    <source>
        <strain evidence="3 4">WN019</strain>
    </source>
</reference>
<dbReference type="Pfam" id="PF24377">
    <property type="entry name" value="DUF7533"/>
    <property type="match status" value="1"/>
</dbReference>
<gene>
    <name evidence="3" type="ORF">CK500_01585</name>
</gene>
<name>A0A2A2FKB5_9EURY</name>
<evidence type="ECO:0000313" key="4">
    <source>
        <dbReference type="Proteomes" id="UP000218083"/>
    </source>
</evidence>
<feature type="transmembrane region" description="Helical" evidence="2">
    <location>
        <begin position="34"/>
        <end position="55"/>
    </location>
</feature>
<evidence type="ECO:0000256" key="1">
    <source>
        <dbReference type="SAM" id="MobiDB-lite"/>
    </source>
</evidence>
<accession>A0A2A2FKB5</accession>
<feature type="region of interest" description="Disordered" evidence="1">
    <location>
        <begin position="78"/>
        <end position="109"/>
    </location>
</feature>
<keyword evidence="4" id="KW-1185">Reference proteome</keyword>
<organism evidence="3 4">
    <name type="scientific">Halorubrum salipaludis</name>
    <dbReference type="NCBI Taxonomy" id="2032630"/>
    <lineage>
        <taxon>Archaea</taxon>
        <taxon>Methanobacteriati</taxon>
        <taxon>Methanobacteriota</taxon>
        <taxon>Stenosarchaea group</taxon>
        <taxon>Halobacteria</taxon>
        <taxon>Halobacteriales</taxon>
        <taxon>Haloferacaceae</taxon>
        <taxon>Halorubrum</taxon>
    </lineage>
</organism>
<evidence type="ECO:0000313" key="3">
    <source>
        <dbReference type="EMBL" id="PAU85388.1"/>
    </source>
</evidence>
<comment type="caution">
    <text evidence="3">The sequence shown here is derived from an EMBL/GenBank/DDBJ whole genome shotgun (WGS) entry which is preliminary data.</text>
</comment>
<keyword evidence="2" id="KW-0812">Transmembrane</keyword>
<proteinExistence type="predicted"/>
<dbReference type="InterPro" id="IPR055955">
    <property type="entry name" value="DUF7533"/>
</dbReference>
<dbReference type="EMBL" id="NSKC01000001">
    <property type="protein sequence ID" value="PAU85388.1"/>
    <property type="molecule type" value="Genomic_DNA"/>
</dbReference>
<keyword evidence="2" id="KW-1133">Transmembrane helix</keyword>